<evidence type="ECO:0000259" key="11">
    <source>
        <dbReference type="PROSITE" id="PS50850"/>
    </source>
</evidence>
<dbReference type="InterPro" id="IPR036259">
    <property type="entry name" value="MFS_trans_sf"/>
</dbReference>
<evidence type="ECO:0000256" key="8">
    <source>
        <dbReference type="ARBA" id="ARBA00023136"/>
    </source>
</evidence>
<keyword evidence="3 9" id="KW-0813">Transport</keyword>
<feature type="transmembrane region" description="Helical" evidence="10">
    <location>
        <begin position="7"/>
        <end position="27"/>
    </location>
</feature>
<feature type="transmembrane region" description="Helical" evidence="10">
    <location>
        <begin position="273"/>
        <end position="299"/>
    </location>
</feature>
<comment type="similarity">
    <text evidence="2 9">Belongs to the major facilitator superfamily. Sugar transporter (TC 2.A.1.1) family.</text>
</comment>
<proteinExistence type="inferred from homology"/>
<feature type="transmembrane region" description="Helical" evidence="10">
    <location>
        <begin position="134"/>
        <end position="152"/>
    </location>
</feature>
<dbReference type="PANTHER" id="PTHR23500:SF357">
    <property type="entry name" value="IP12678P"/>
    <property type="match status" value="1"/>
</dbReference>
<evidence type="ECO:0000256" key="4">
    <source>
        <dbReference type="ARBA" id="ARBA00022597"/>
    </source>
</evidence>
<comment type="subcellular location">
    <subcellularLocation>
        <location evidence="1">Membrane</location>
        <topology evidence="1">Multi-pass membrane protein</topology>
    </subcellularLocation>
</comment>
<name>A0A0K9PYM1_ZOSMR</name>
<keyword evidence="5 10" id="KW-0812">Transmembrane</keyword>
<dbReference type="InterPro" id="IPR005828">
    <property type="entry name" value="MFS_sugar_transport-like"/>
</dbReference>
<dbReference type="EMBL" id="LFYR01000448">
    <property type="protein sequence ID" value="KMZ74039.1"/>
    <property type="molecule type" value="Genomic_DNA"/>
</dbReference>
<feature type="transmembrane region" description="Helical" evidence="10">
    <location>
        <begin position="159"/>
        <end position="179"/>
    </location>
</feature>
<evidence type="ECO:0000256" key="1">
    <source>
        <dbReference type="ARBA" id="ARBA00004141"/>
    </source>
</evidence>
<feature type="transmembrane region" description="Helical" evidence="10">
    <location>
        <begin position="341"/>
        <end position="362"/>
    </location>
</feature>
<keyword evidence="13" id="KW-1185">Reference proteome</keyword>
<feature type="transmembrane region" description="Helical" evidence="10">
    <location>
        <begin position="412"/>
        <end position="430"/>
    </location>
</feature>
<evidence type="ECO:0000256" key="7">
    <source>
        <dbReference type="ARBA" id="ARBA00022989"/>
    </source>
</evidence>
<gene>
    <name evidence="12" type="ORF">ZOSMA_136G00030</name>
</gene>
<dbReference type="SUPFAM" id="SSF103473">
    <property type="entry name" value="MFS general substrate transporter"/>
    <property type="match status" value="1"/>
</dbReference>
<dbReference type="Proteomes" id="UP000036987">
    <property type="component" value="Unassembled WGS sequence"/>
</dbReference>
<dbReference type="NCBIfam" id="TIGR00879">
    <property type="entry name" value="SP"/>
    <property type="match status" value="1"/>
</dbReference>
<evidence type="ECO:0000256" key="10">
    <source>
        <dbReference type="SAM" id="Phobius"/>
    </source>
</evidence>
<dbReference type="AlphaFoldDB" id="A0A0K9PYM1"/>
<feature type="transmembrane region" description="Helical" evidence="10">
    <location>
        <begin position="103"/>
        <end position="128"/>
    </location>
</feature>
<keyword evidence="4 12" id="KW-0762">Sugar transport</keyword>
<feature type="transmembrane region" description="Helical" evidence="10">
    <location>
        <begin position="191"/>
        <end position="215"/>
    </location>
</feature>
<organism evidence="12 13">
    <name type="scientific">Zostera marina</name>
    <name type="common">Eelgrass</name>
    <dbReference type="NCBI Taxonomy" id="29655"/>
    <lineage>
        <taxon>Eukaryota</taxon>
        <taxon>Viridiplantae</taxon>
        <taxon>Streptophyta</taxon>
        <taxon>Embryophyta</taxon>
        <taxon>Tracheophyta</taxon>
        <taxon>Spermatophyta</taxon>
        <taxon>Magnoliopsida</taxon>
        <taxon>Liliopsida</taxon>
        <taxon>Zosteraceae</taxon>
        <taxon>Zostera</taxon>
    </lineage>
</organism>
<dbReference type="Gene3D" id="1.20.1250.20">
    <property type="entry name" value="MFS general substrate transporter like domains"/>
    <property type="match status" value="1"/>
</dbReference>
<evidence type="ECO:0000313" key="13">
    <source>
        <dbReference type="Proteomes" id="UP000036987"/>
    </source>
</evidence>
<feature type="transmembrane region" description="Helical" evidence="10">
    <location>
        <begin position="442"/>
        <end position="463"/>
    </location>
</feature>
<evidence type="ECO:0000256" key="6">
    <source>
        <dbReference type="ARBA" id="ARBA00022847"/>
    </source>
</evidence>
<keyword evidence="8 10" id="KW-0472">Membrane</keyword>
<feature type="transmembrane region" description="Helical" evidence="10">
    <location>
        <begin position="72"/>
        <end position="91"/>
    </location>
</feature>
<dbReference type="GO" id="GO:0015293">
    <property type="term" value="F:symporter activity"/>
    <property type="evidence" value="ECO:0007669"/>
    <property type="project" value="UniProtKB-KW"/>
</dbReference>
<dbReference type="OrthoDB" id="5296287at2759"/>
<protein>
    <submittedName>
        <fullName evidence="12">Sugar transport protein 13</fullName>
    </submittedName>
</protein>
<feature type="transmembrane region" description="Helical" evidence="10">
    <location>
        <begin position="311"/>
        <end position="334"/>
    </location>
</feature>
<keyword evidence="6" id="KW-0769">Symport</keyword>
<dbReference type="PRINTS" id="PR00171">
    <property type="entry name" value="SUGRTRNSPORT"/>
</dbReference>
<dbReference type="PROSITE" id="PS50850">
    <property type="entry name" value="MFS"/>
    <property type="match status" value="1"/>
</dbReference>
<feature type="transmembrane region" description="Helical" evidence="10">
    <location>
        <begin position="377"/>
        <end position="400"/>
    </location>
</feature>
<dbReference type="PANTHER" id="PTHR23500">
    <property type="entry name" value="SOLUTE CARRIER FAMILY 2, FACILITATED GLUCOSE TRANSPORTER"/>
    <property type="match status" value="1"/>
</dbReference>
<evidence type="ECO:0000256" key="3">
    <source>
        <dbReference type="ARBA" id="ARBA00022448"/>
    </source>
</evidence>
<reference evidence="13" key="1">
    <citation type="journal article" date="2016" name="Nature">
        <title>The genome of the seagrass Zostera marina reveals angiosperm adaptation to the sea.</title>
        <authorList>
            <person name="Olsen J.L."/>
            <person name="Rouze P."/>
            <person name="Verhelst B."/>
            <person name="Lin Y.-C."/>
            <person name="Bayer T."/>
            <person name="Collen J."/>
            <person name="Dattolo E."/>
            <person name="De Paoli E."/>
            <person name="Dittami S."/>
            <person name="Maumus F."/>
            <person name="Michel G."/>
            <person name="Kersting A."/>
            <person name="Lauritano C."/>
            <person name="Lohaus R."/>
            <person name="Toepel M."/>
            <person name="Tonon T."/>
            <person name="Vanneste K."/>
            <person name="Amirebrahimi M."/>
            <person name="Brakel J."/>
            <person name="Bostroem C."/>
            <person name="Chovatia M."/>
            <person name="Grimwood J."/>
            <person name="Jenkins J.W."/>
            <person name="Jueterbock A."/>
            <person name="Mraz A."/>
            <person name="Stam W.T."/>
            <person name="Tice H."/>
            <person name="Bornberg-Bauer E."/>
            <person name="Green P.J."/>
            <person name="Pearson G.A."/>
            <person name="Procaccini G."/>
            <person name="Duarte C.M."/>
            <person name="Schmutz J."/>
            <person name="Reusch T.B.H."/>
            <person name="Van de Peer Y."/>
        </authorList>
    </citation>
    <scope>NUCLEOTIDE SEQUENCE [LARGE SCALE GENOMIC DNA]</scope>
    <source>
        <strain evidence="13">cv. Finnish</strain>
    </source>
</reference>
<dbReference type="GO" id="GO:0015145">
    <property type="term" value="F:monosaccharide transmembrane transporter activity"/>
    <property type="evidence" value="ECO:0007669"/>
    <property type="project" value="InterPro"/>
</dbReference>
<feature type="domain" description="Major facilitator superfamily (MFS) profile" evidence="11">
    <location>
        <begin position="14"/>
        <end position="467"/>
    </location>
</feature>
<sequence>MELNGKVTHFLVVSCVMAISGGLMFGYDVGITGGVMLMDDFLMKFFPEVYERKSWNPKDLDSIYCKYNDVKLQLFTSFLYLPGVLATLFASHSNREMGRKPTMVIAGVLYLTGLGFTVSAQYLCFLILGRFLSGWGIVMANQTVPIFLSEIAPSEIRHGLNITLTFISVIFGIIIASLVNYGNNQWIKFGWGWRLSLGLGGIPALILIIGCFFILETPNSLIERGCLQESKTVLRRIRGIDDIKEEYDEVYLKTCEKAVEHPYRNLFKRRNRLPLVIVALFQMFQQFTGINVVIFYGPLFFNTLGFGNEGSLISVIIISCVYLIATMISIYHFYDIGRRLLLVQAGVQMLLGLVGIAIILFFKVPDHSSGLGMTYEFLLVVLVCVFVSAFAWSWGALGWWIPPETFPVEASLAAQIFTSCVNLLFTFAIAQASLSMFCYLKFGIFLFFAGWVMVMTAFVIFFLPEMKDYPVAELSNEAWRNHWFWKKFDDENLPPRRRTRRTG</sequence>
<evidence type="ECO:0000256" key="2">
    <source>
        <dbReference type="ARBA" id="ARBA00010992"/>
    </source>
</evidence>
<dbReference type="GO" id="GO:0016020">
    <property type="term" value="C:membrane"/>
    <property type="evidence" value="ECO:0007669"/>
    <property type="project" value="UniProtKB-SubCell"/>
</dbReference>
<dbReference type="InterPro" id="IPR003663">
    <property type="entry name" value="Sugar/inositol_transpt"/>
</dbReference>
<evidence type="ECO:0000256" key="5">
    <source>
        <dbReference type="ARBA" id="ARBA00022692"/>
    </source>
</evidence>
<keyword evidence="7 10" id="KW-1133">Transmembrane helix</keyword>
<evidence type="ECO:0000313" key="12">
    <source>
        <dbReference type="EMBL" id="KMZ74039.1"/>
    </source>
</evidence>
<dbReference type="STRING" id="29655.A0A0K9PYM1"/>
<comment type="caution">
    <text evidence="12">The sequence shown here is derived from an EMBL/GenBank/DDBJ whole genome shotgun (WGS) entry which is preliminary data.</text>
</comment>
<dbReference type="InterPro" id="IPR044778">
    <property type="entry name" value="MFS_STP/MST-like_plant"/>
</dbReference>
<accession>A0A0K9PYM1</accession>
<dbReference type="InterPro" id="IPR045262">
    <property type="entry name" value="STP/PLT_plant"/>
</dbReference>
<dbReference type="CDD" id="cd17361">
    <property type="entry name" value="MFS_STP"/>
    <property type="match status" value="1"/>
</dbReference>
<evidence type="ECO:0000256" key="9">
    <source>
        <dbReference type="RuleBase" id="RU003346"/>
    </source>
</evidence>
<dbReference type="InterPro" id="IPR020846">
    <property type="entry name" value="MFS_dom"/>
</dbReference>
<dbReference type="Pfam" id="PF00083">
    <property type="entry name" value="Sugar_tr"/>
    <property type="match status" value="1"/>
</dbReference>
<dbReference type="FunFam" id="1.20.1250.20:FF:000002">
    <property type="entry name" value="Sugar transport protein 13"/>
    <property type="match status" value="1"/>
</dbReference>